<feature type="transmembrane region" description="Helical" evidence="1">
    <location>
        <begin position="163"/>
        <end position="181"/>
    </location>
</feature>
<evidence type="ECO:0008006" key="4">
    <source>
        <dbReference type="Google" id="ProtNLM"/>
    </source>
</evidence>
<dbReference type="PANTHER" id="PTHR32251">
    <property type="entry name" value="3-OXO-5-ALPHA-STEROID 4-DEHYDROGENASE"/>
    <property type="match status" value="1"/>
</dbReference>
<sequence>MAKPEPSLRDNVSRVKRPTPSGLALFVGLRGADVALQYGLLAHHAANPLLQFLGIPTLPAPLATGSSAPILASLAALPLQPRLLLFFAFGSWLKQGLWAIFLTENEMSLGSAAGISLFNTIFNSFNSIASTIAPIFAPLIPAATSALLSRVGLIAPAHPDPDTLSPTFLLGAAMCISGLIAEGVSELQRWRFKARPENKGKAYTGGLFSIARHINYSAYTVWRSGYALAAGGPIWGGIVFWFFFRDFVTRGVPVLDNYCTKRYGEQWRLYKSKTRWSLIPGIY</sequence>
<dbReference type="Pfam" id="PF06966">
    <property type="entry name" value="DUF1295"/>
    <property type="match status" value="1"/>
</dbReference>
<organism evidence="2 3">
    <name type="scientific">Staphylotrichum tortipilum</name>
    <dbReference type="NCBI Taxonomy" id="2831512"/>
    <lineage>
        <taxon>Eukaryota</taxon>
        <taxon>Fungi</taxon>
        <taxon>Dikarya</taxon>
        <taxon>Ascomycota</taxon>
        <taxon>Pezizomycotina</taxon>
        <taxon>Sordariomycetes</taxon>
        <taxon>Sordariomycetidae</taxon>
        <taxon>Sordariales</taxon>
        <taxon>Chaetomiaceae</taxon>
        <taxon>Staphylotrichum</taxon>
    </lineage>
</organism>
<reference evidence="2" key="2">
    <citation type="submission" date="2023-05" db="EMBL/GenBank/DDBJ databases">
        <authorList>
            <consortium name="Lawrence Berkeley National Laboratory"/>
            <person name="Steindorff A."/>
            <person name="Hensen N."/>
            <person name="Bonometti L."/>
            <person name="Westerberg I."/>
            <person name="Brannstrom I.O."/>
            <person name="Guillou S."/>
            <person name="Cros-Aarteil S."/>
            <person name="Calhoun S."/>
            <person name="Haridas S."/>
            <person name="Kuo A."/>
            <person name="Mondo S."/>
            <person name="Pangilinan J."/>
            <person name="Riley R."/>
            <person name="Labutti K."/>
            <person name="Andreopoulos B."/>
            <person name="Lipzen A."/>
            <person name="Chen C."/>
            <person name="Yanf M."/>
            <person name="Daum C."/>
            <person name="Ng V."/>
            <person name="Clum A."/>
            <person name="Ohm R."/>
            <person name="Martin F."/>
            <person name="Silar P."/>
            <person name="Natvig D."/>
            <person name="Lalanne C."/>
            <person name="Gautier V."/>
            <person name="Ament-Velasquez S.L."/>
            <person name="Kruys A."/>
            <person name="Hutchinson M.I."/>
            <person name="Powell A.J."/>
            <person name="Barry K."/>
            <person name="Miller A.N."/>
            <person name="Grigoriev I.V."/>
            <person name="Debuchy R."/>
            <person name="Gladieux P."/>
            <person name="Thoren M.H."/>
            <person name="Johannesson H."/>
        </authorList>
    </citation>
    <scope>NUCLEOTIDE SEQUENCE</scope>
    <source>
        <strain evidence="2">CBS 103.79</strain>
    </source>
</reference>
<reference evidence="2" key="1">
    <citation type="journal article" date="2023" name="Mol. Phylogenet. Evol.">
        <title>Genome-scale phylogeny and comparative genomics of the fungal order Sordariales.</title>
        <authorList>
            <person name="Hensen N."/>
            <person name="Bonometti L."/>
            <person name="Westerberg I."/>
            <person name="Brannstrom I.O."/>
            <person name="Guillou S."/>
            <person name="Cros-Aarteil S."/>
            <person name="Calhoun S."/>
            <person name="Haridas S."/>
            <person name="Kuo A."/>
            <person name="Mondo S."/>
            <person name="Pangilinan J."/>
            <person name="Riley R."/>
            <person name="LaButti K."/>
            <person name="Andreopoulos B."/>
            <person name="Lipzen A."/>
            <person name="Chen C."/>
            <person name="Yan M."/>
            <person name="Daum C."/>
            <person name="Ng V."/>
            <person name="Clum A."/>
            <person name="Steindorff A."/>
            <person name="Ohm R.A."/>
            <person name="Martin F."/>
            <person name="Silar P."/>
            <person name="Natvig D.O."/>
            <person name="Lalanne C."/>
            <person name="Gautier V."/>
            <person name="Ament-Velasquez S.L."/>
            <person name="Kruys A."/>
            <person name="Hutchinson M.I."/>
            <person name="Powell A.J."/>
            <person name="Barry K."/>
            <person name="Miller A.N."/>
            <person name="Grigoriev I.V."/>
            <person name="Debuchy R."/>
            <person name="Gladieux P."/>
            <person name="Hiltunen Thoren M."/>
            <person name="Johannesson H."/>
        </authorList>
    </citation>
    <scope>NUCLEOTIDE SEQUENCE</scope>
    <source>
        <strain evidence="2">CBS 103.79</strain>
    </source>
</reference>
<dbReference type="InterPro" id="IPR010721">
    <property type="entry name" value="UstE-like"/>
</dbReference>
<evidence type="ECO:0000313" key="3">
    <source>
        <dbReference type="Proteomes" id="UP001303889"/>
    </source>
</evidence>
<dbReference type="AlphaFoldDB" id="A0AAN6MN10"/>
<dbReference type="Proteomes" id="UP001303889">
    <property type="component" value="Unassembled WGS sequence"/>
</dbReference>
<dbReference type="GO" id="GO:0016020">
    <property type="term" value="C:membrane"/>
    <property type="evidence" value="ECO:0007669"/>
    <property type="project" value="TreeGrafter"/>
</dbReference>
<dbReference type="EMBL" id="MU855456">
    <property type="protein sequence ID" value="KAK3903311.1"/>
    <property type="molecule type" value="Genomic_DNA"/>
</dbReference>
<keyword evidence="1" id="KW-0812">Transmembrane</keyword>
<dbReference type="Gene3D" id="1.20.120.1630">
    <property type="match status" value="1"/>
</dbReference>
<feature type="transmembrane region" description="Helical" evidence="1">
    <location>
        <begin position="132"/>
        <end position="157"/>
    </location>
</feature>
<evidence type="ECO:0000256" key="1">
    <source>
        <dbReference type="SAM" id="Phobius"/>
    </source>
</evidence>
<accession>A0AAN6MN10</accession>
<proteinExistence type="predicted"/>
<gene>
    <name evidence="2" type="ORF">C8A05DRAFT_14725</name>
</gene>
<feature type="transmembrane region" description="Helical" evidence="1">
    <location>
        <begin position="225"/>
        <end position="244"/>
    </location>
</feature>
<keyword evidence="1" id="KW-0472">Membrane</keyword>
<keyword evidence="1" id="KW-1133">Transmembrane helix</keyword>
<keyword evidence="3" id="KW-1185">Reference proteome</keyword>
<protein>
    <recommendedName>
        <fullName evidence="4">Steroid 5-alpha reductase C-terminal domain-containing protein</fullName>
    </recommendedName>
</protein>
<name>A0AAN6MN10_9PEZI</name>
<evidence type="ECO:0000313" key="2">
    <source>
        <dbReference type="EMBL" id="KAK3903311.1"/>
    </source>
</evidence>
<comment type="caution">
    <text evidence="2">The sequence shown here is derived from an EMBL/GenBank/DDBJ whole genome shotgun (WGS) entry which is preliminary data.</text>
</comment>
<dbReference type="PANTHER" id="PTHR32251:SF15">
    <property type="entry name" value="3-OXO-5-ALPHA-STEROID 4-DEHYDROGENASE (DUF1295)"/>
    <property type="match status" value="1"/>
</dbReference>